<dbReference type="AlphaFoldDB" id="F6HMQ4"/>
<sequence>MFKHVYGKKKWHQEELHMQGSPTQCLSTKIISALLGVVMSENIVKSWHYLICSVTCGGM</sequence>
<name>F6HMQ4_VITVI</name>
<protein>
    <submittedName>
        <fullName evidence="1">Uncharacterized protein</fullName>
    </submittedName>
</protein>
<evidence type="ECO:0000313" key="1">
    <source>
        <dbReference type="EMBL" id="CCB55929.1"/>
    </source>
</evidence>
<dbReference type="EMBL" id="FN595995">
    <property type="protein sequence ID" value="CCB55929.1"/>
    <property type="molecule type" value="Genomic_DNA"/>
</dbReference>
<proteinExistence type="predicted"/>
<evidence type="ECO:0000313" key="2">
    <source>
        <dbReference type="Proteomes" id="UP000009183"/>
    </source>
</evidence>
<organism evidence="1 2">
    <name type="scientific">Vitis vinifera</name>
    <name type="common">Grape</name>
    <dbReference type="NCBI Taxonomy" id="29760"/>
    <lineage>
        <taxon>Eukaryota</taxon>
        <taxon>Viridiplantae</taxon>
        <taxon>Streptophyta</taxon>
        <taxon>Embryophyta</taxon>
        <taxon>Tracheophyta</taxon>
        <taxon>Spermatophyta</taxon>
        <taxon>Magnoliopsida</taxon>
        <taxon>eudicotyledons</taxon>
        <taxon>Gunneridae</taxon>
        <taxon>Pentapetalae</taxon>
        <taxon>rosids</taxon>
        <taxon>Vitales</taxon>
        <taxon>Vitaceae</taxon>
        <taxon>Viteae</taxon>
        <taxon>Vitis</taxon>
    </lineage>
</organism>
<dbReference type="PaxDb" id="29760-VIT_08s0056g00090.t01"/>
<gene>
    <name evidence="1" type="ordered locus">VIT_08s0056g00090</name>
</gene>
<dbReference type="Proteomes" id="UP000009183">
    <property type="component" value="Chromosome 8"/>
</dbReference>
<dbReference type="HOGENOM" id="CLU_2965628_0_0_1"/>
<accession>F6HMQ4</accession>
<dbReference type="InParanoid" id="F6HMQ4"/>
<reference evidence="2" key="1">
    <citation type="journal article" date="2007" name="Nature">
        <title>The grapevine genome sequence suggests ancestral hexaploidization in major angiosperm phyla.</title>
        <authorList>
            <consortium name="The French-Italian Public Consortium for Grapevine Genome Characterization."/>
            <person name="Jaillon O."/>
            <person name="Aury J.-M."/>
            <person name="Noel B."/>
            <person name="Policriti A."/>
            <person name="Clepet C."/>
            <person name="Casagrande A."/>
            <person name="Choisne N."/>
            <person name="Aubourg S."/>
            <person name="Vitulo N."/>
            <person name="Jubin C."/>
            <person name="Vezzi A."/>
            <person name="Legeai F."/>
            <person name="Hugueney P."/>
            <person name="Dasilva C."/>
            <person name="Horner D."/>
            <person name="Mica E."/>
            <person name="Jublot D."/>
            <person name="Poulain J."/>
            <person name="Bruyere C."/>
            <person name="Billault A."/>
            <person name="Segurens B."/>
            <person name="Gouyvenoux M."/>
            <person name="Ugarte E."/>
            <person name="Cattonaro F."/>
            <person name="Anthouard V."/>
            <person name="Vico V."/>
            <person name="Del Fabbro C."/>
            <person name="Alaux M."/>
            <person name="Di Gaspero G."/>
            <person name="Dumas V."/>
            <person name="Felice N."/>
            <person name="Paillard S."/>
            <person name="Juman I."/>
            <person name="Moroldo M."/>
            <person name="Scalabrin S."/>
            <person name="Canaguier A."/>
            <person name="Le Clainche I."/>
            <person name="Malacrida G."/>
            <person name="Durand E."/>
            <person name="Pesole G."/>
            <person name="Laucou V."/>
            <person name="Chatelet P."/>
            <person name="Merdinoglu D."/>
            <person name="Delledonne M."/>
            <person name="Pezzotti M."/>
            <person name="Lecharny A."/>
            <person name="Scarpelli C."/>
            <person name="Artiguenave F."/>
            <person name="Pe M.E."/>
            <person name="Valle G."/>
            <person name="Morgante M."/>
            <person name="Caboche M."/>
            <person name="Adam-Blondon A.-F."/>
            <person name="Weissenbach J."/>
            <person name="Quetier F."/>
            <person name="Wincker P."/>
        </authorList>
    </citation>
    <scope>NUCLEOTIDE SEQUENCE [LARGE SCALE GENOMIC DNA]</scope>
    <source>
        <strain evidence="2">cv. Pinot noir / PN40024</strain>
    </source>
</reference>
<keyword evidence="2" id="KW-1185">Reference proteome</keyword>